<organism evidence="4 5">
    <name type="scientific">Alloalcanivorax marinus</name>
    <dbReference type="NCBI Taxonomy" id="1177169"/>
    <lineage>
        <taxon>Bacteria</taxon>
        <taxon>Pseudomonadati</taxon>
        <taxon>Pseudomonadota</taxon>
        <taxon>Gammaproteobacteria</taxon>
        <taxon>Oceanospirillales</taxon>
        <taxon>Alcanivoracaceae</taxon>
        <taxon>Alloalcanivorax</taxon>
    </lineage>
</organism>
<comment type="caution">
    <text evidence="4">The sequence shown here is derived from an EMBL/GenBank/DDBJ whole genome shotgun (WGS) entry which is preliminary data.</text>
</comment>
<dbReference type="EC" id="2.7.7.60" evidence="3"/>
<dbReference type="FunFam" id="3.90.550.10:FF:000003">
    <property type="entry name" value="2-C-methyl-D-erythritol 4-phosphate cytidylyltransferase"/>
    <property type="match status" value="1"/>
</dbReference>
<proteinExistence type="inferred from homology"/>
<dbReference type="GO" id="GO:0050518">
    <property type="term" value="F:2-C-methyl-D-erythritol 4-phosphate cytidylyltransferase activity"/>
    <property type="evidence" value="ECO:0007669"/>
    <property type="project" value="UniProtKB-UniRule"/>
</dbReference>
<keyword evidence="1 3" id="KW-0808">Transferase</keyword>
<dbReference type="Pfam" id="PF01128">
    <property type="entry name" value="IspD"/>
    <property type="match status" value="1"/>
</dbReference>
<dbReference type="InterPro" id="IPR029044">
    <property type="entry name" value="Nucleotide-diphossugar_trans"/>
</dbReference>
<evidence type="ECO:0000256" key="3">
    <source>
        <dbReference type="HAMAP-Rule" id="MF_00108"/>
    </source>
</evidence>
<dbReference type="NCBIfam" id="TIGR00453">
    <property type="entry name" value="ispD"/>
    <property type="match status" value="1"/>
</dbReference>
<dbReference type="InterPro" id="IPR050088">
    <property type="entry name" value="IspD/TarI_cytidylyltransf_bact"/>
</dbReference>
<feature type="site" description="Positions MEP for the nucleophilic attack" evidence="3">
    <location>
        <position position="215"/>
    </location>
</feature>
<keyword evidence="3" id="KW-0414">Isoprene biosynthesis</keyword>
<dbReference type="Proteomes" id="UP001108027">
    <property type="component" value="Unassembled WGS sequence"/>
</dbReference>
<dbReference type="AlphaFoldDB" id="A0A9Q3YNC8"/>
<dbReference type="HAMAP" id="MF_00108">
    <property type="entry name" value="IspD"/>
    <property type="match status" value="1"/>
</dbReference>
<comment type="similarity">
    <text evidence="3">Belongs to the IspD/TarI cytidylyltransferase family. IspD subfamily.</text>
</comment>
<keyword evidence="2 3" id="KW-0548">Nucleotidyltransferase</keyword>
<protein>
    <recommendedName>
        <fullName evidence="3">2-C-methyl-D-erythritol 4-phosphate cytidylyltransferase</fullName>
        <ecNumber evidence="3">2.7.7.60</ecNumber>
    </recommendedName>
    <alternativeName>
        <fullName evidence="3">4-diphosphocytidyl-2C-methyl-D-erythritol synthase</fullName>
    </alternativeName>
    <alternativeName>
        <fullName evidence="3">MEP cytidylyltransferase</fullName>
        <shortName evidence="3">MCT</shortName>
    </alternativeName>
</protein>
<dbReference type="CDD" id="cd02516">
    <property type="entry name" value="CDP-ME_synthetase"/>
    <property type="match status" value="1"/>
</dbReference>
<sequence>MTPSKTLNRPLYAVVPAAGVGARMGAGLPKQYLSLDGRTVAEHTVTRLLAFAPIRRVVVAVAEGDPWWPQLSVARHRRVRSVAGGASRADSVRAGVRAVLDEDADAWVLVHDMARPLVRLSDVQSLVTRGAESDDGAILARPVTDTIKRADAGNRIDATLDRRHIWRALTPQLFPARALYEALAGDLSAITDEASALEAAGRHPALVEGRADNIKITLPEDLALARFYLAAQEEEGLAWRPLA</sequence>
<evidence type="ECO:0000313" key="4">
    <source>
        <dbReference type="EMBL" id="MCC4307740.1"/>
    </source>
</evidence>
<gene>
    <name evidence="3 4" type="primary">ispD</name>
    <name evidence="4" type="ORF">LL252_04060</name>
</gene>
<reference evidence="4" key="1">
    <citation type="submission" date="2021-10" db="EMBL/GenBank/DDBJ databases">
        <title>The diversity and Nitrogen Metabolism of Culturable Nitrate-Utilizing Bacteria Within the Oxygen Minimum Zone of the Changjiang (Yangtze River)Estuary.</title>
        <authorList>
            <person name="Zhang D."/>
            <person name="Zheng J."/>
            <person name="Liu S."/>
            <person name="He W."/>
        </authorList>
    </citation>
    <scope>NUCLEOTIDE SEQUENCE</scope>
    <source>
        <strain evidence="4">FXH-223</strain>
    </source>
</reference>
<comment type="catalytic activity">
    <reaction evidence="3">
        <text>2-C-methyl-D-erythritol 4-phosphate + CTP + H(+) = 4-CDP-2-C-methyl-D-erythritol + diphosphate</text>
        <dbReference type="Rhea" id="RHEA:13429"/>
        <dbReference type="ChEBI" id="CHEBI:15378"/>
        <dbReference type="ChEBI" id="CHEBI:33019"/>
        <dbReference type="ChEBI" id="CHEBI:37563"/>
        <dbReference type="ChEBI" id="CHEBI:57823"/>
        <dbReference type="ChEBI" id="CHEBI:58262"/>
        <dbReference type="EC" id="2.7.7.60"/>
    </reaction>
</comment>
<feature type="site" description="Transition state stabilizer" evidence="3">
    <location>
        <position position="30"/>
    </location>
</feature>
<dbReference type="Gene3D" id="3.90.550.10">
    <property type="entry name" value="Spore Coat Polysaccharide Biosynthesis Protein SpsA, Chain A"/>
    <property type="match status" value="1"/>
</dbReference>
<evidence type="ECO:0000313" key="5">
    <source>
        <dbReference type="Proteomes" id="UP001108027"/>
    </source>
</evidence>
<dbReference type="EMBL" id="JAJGNA010000003">
    <property type="protein sequence ID" value="MCC4307740.1"/>
    <property type="molecule type" value="Genomic_DNA"/>
</dbReference>
<dbReference type="PANTHER" id="PTHR32125">
    <property type="entry name" value="2-C-METHYL-D-ERYTHRITOL 4-PHOSPHATE CYTIDYLYLTRANSFERASE, CHLOROPLASTIC"/>
    <property type="match status" value="1"/>
</dbReference>
<evidence type="ECO:0000256" key="1">
    <source>
        <dbReference type="ARBA" id="ARBA00022679"/>
    </source>
</evidence>
<feature type="site" description="Positions MEP for the nucleophilic attack" evidence="3">
    <location>
        <position position="162"/>
    </location>
</feature>
<dbReference type="SUPFAM" id="SSF53448">
    <property type="entry name" value="Nucleotide-diphospho-sugar transferases"/>
    <property type="match status" value="1"/>
</dbReference>
<dbReference type="RefSeq" id="WP_228233099.1">
    <property type="nucleotide sequence ID" value="NZ_JAJGNA010000003.1"/>
</dbReference>
<comment type="pathway">
    <text evidence="3">Isoprenoid biosynthesis; isopentenyl diphosphate biosynthesis via DXP pathway; isopentenyl diphosphate from 1-deoxy-D-xylulose 5-phosphate: step 2/6.</text>
</comment>
<feature type="site" description="Transition state stabilizer" evidence="3">
    <location>
        <position position="23"/>
    </location>
</feature>
<dbReference type="PANTHER" id="PTHR32125:SF4">
    <property type="entry name" value="2-C-METHYL-D-ERYTHRITOL 4-PHOSPHATE CYTIDYLYLTRANSFERASE, CHLOROPLASTIC"/>
    <property type="match status" value="1"/>
</dbReference>
<comment type="function">
    <text evidence="3">Catalyzes the formation of 4-diphosphocytidyl-2-C-methyl-D-erythritol from CTP and 2-C-methyl-D-erythritol 4-phosphate (MEP).</text>
</comment>
<evidence type="ECO:0000256" key="2">
    <source>
        <dbReference type="ARBA" id="ARBA00022695"/>
    </source>
</evidence>
<keyword evidence="5" id="KW-1185">Reference proteome</keyword>
<dbReference type="GO" id="GO:0019288">
    <property type="term" value="P:isopentenyl diphosphate biosynthetic process, methylerythritol 4-phosphate pathway"/>
    <property type="evidence" value="ECO:0007669"/>
    <property type="project" value="UniProtKB-UniRule"/>
</dbReference>
<accession>A0A9Q3YNC8</accession>
<dbReference type="InterPro" id="IPR034683">
    <property type="entry name" value="IspD/TarI"/>
</dbReference>
<name>A0A9Q3YNC8_9GAMM</name>
<dbReference type="InterPro" id="IPR001228">
    <property type="entry name" value="IspD"/>
</dbReference>